<accession>A0A3T1CY32</accession>
<sequence length="235" mass="27690">MIDLSNYEPNITKQLTGNNYSEISEELKENNYFLDFLDQEEICLRGNKLDKNKIKEVCTSNIRVIDYDKLYTDIGIKVEYNIMVSKGSNYYLRIVVFGTYQAFIAWNKSQYATNGLTIEEIRKVFEKWDFQPRSRPRFYEIFEKNPKLAGKIKDLVHNDGYRIGKSTWYVTKQKLIEYLSTQYPSFNIAFGQLTALELLLENCNDEKITSTINSLRQNFYDTFDEAMKGRPMPRS</sequence>
<dbReference type="RefSeq" id="WP_130604673.1">
    <property type="nucleotide sequence ID" value="NZ_AP019400.1"/>
</dbReference>
<dbReference type="AlphaFoldDB" id="A0A3T1CY32"/>
<gene>
    <name evidence="1" type="ORF">KCTCHS21_01390</name>
</gene>
<proteinExistence type="predicted"/>
<protein>
    <submittedName>
        <fullName evidence="1">Uncharacterized protein</fullName>
    </submittedName>
</protein>
<name>A0A3T1CY32_9BACL</name>
<reference evidence="1 2" key="1">
    <citation type="submission" date="2019-01" db="EMBL/GenBank/DDBJ databases">
        <title>Complete genome sequence of Cohnella hallensis HS21 isolated from Korean fir (Abies koreana) rhizospheric soil.</title>
        <authorList>
            <person name="Jiang L."/>
            <person name="Kang S.W."/>
            <person name="Kim S."/>
            <person name="Jung J."/>
            <person name="Kim C.Y."/>
            <person name="Kim D.H."/>
            <person name="Kim S.W."/>
            <person name="Lee J."/>
        </authorList>
    </citation>
    <scope>NUCLEOTIDE SEQUENCE [LARGE SCALE GENOMIC DNA]</scope>
    <source>
        <strain evidence="1 2">HS21</strain>
    </source>
</reference>
<organism evidence="1 2">
    <name type="scientific">Cohnella abietis</name>
    <dbReference type="NCBI Taxonomy" id="2507935"/>
    <lineage>
        <taxon>Bacteria</taxon>
        <taxon>Bacillati</taxon>
        <taxon>Bacillota</taxon>
        <taxon>Bacilli</taxon>
        <taxon>Bacillales</taxon>
        <taxon>Paenibacillaceae</taxon>
        <taxon>Cohnella</taxon>
    </lineage>
</organism>
<keyword evidence="2" id="KW-1185">Reference proteome</keyword>
<dbReference type="KEGG" id="cohn:KCTCHS21_01390"/>
<evidence type="ECO:0000313" key="1">
    <source>
        <dbReference type="EMBL" id="BBI30740.1"/>
    </source>
</evidence>
<dbReference type="EMBL" id="AP019400">
    <property type="protein sequence ID" value="BBI30740.1"/>
    <property type="molecule type" value="Genomic_DNA"/>
</dbReference>
<evidence type="ECO:0000313" key="2">
    <source>
        <dbReference type="Proteomes" id="UP000289856"/>
    </source>
</evidence>
<dbReference type="Proteomes" id="UP000289856">
    <property type="component" value="Chromosome"/>
</dbReference>